<comment type="catalytic activity">
    <reaction evidence="10 12">
        <text>[(1-&gt;4)-alpha-D-galacturonosyl methyl ester](n) + n H2O = [(1-&gt;4)-alpha-D-galacturonosyl](n) + n methanol + n H(+)</text>
        <dbReference type="Rhea" id="RHEA:22380"/>
        <dbReference type="Rhea" id="RHEA-COMP:14570"/>
        <dbReference type="Rhea" id="RHEA-COMP:14573"/>
        <dbReference type="ChEBI" id="CHEBI:15377"/>
        <dbReference type="ChEBI" id="CHEBI:15378"/>
        <dbReference type="ChEBI" id="CHEBI:17790"/>
        <dbReference type="ChEBI" id="CHEBI:140522"/>
        <dbReference type="ChEBI" id="CHEBI:140523"/>
        <dbReference type="EC" id="3.1.1.11"/>
    </reaction>
</comment>
<evidence type="ECO:0000313" key="14">
    <source>
        <dbReference type="EMBL" id="KAK7275058.1"/>
    </source>
</evidence>
<sequence length="372" mass="40492">MASKSNLCIIGMTLNFIVTLLIVNVVLADDNVPIPANKSELNNWYNENVQPLAQRKNTVDPVLVTAESTPAKVVKVMQDGSGDFKTITDAINSIPKGNTKRVIVYIGGGNYTEKVKIEREKNFVTLYGAPGNMPNLTYGGTALEYGTVNSATLIVESNYFVALNLVISNSAPKPDGKRKGAQAVALRISGDKAAFYNIKLLGFQDTLCDDIHMHFYKDCFIQGTVDFIFGNAKSLYLNTELNVVGDTGTTIITAQAGKTETDNTGYSFVHCNVTGTGNGTLLGRAWFSHSKVVYAYSNIGSVVNSSGWSDNNILEYRRSVFFGEYQNQGSGAKLSGRPKYAKQLSDTEVKPFITLGFINASTWLLPPQTPQE</sequence>
<keyword evidence="5" id="KW-0134">Cell wall</keyword>
<evidence type="ECO:0000256" key="1">
    <source>
        <dbReference type="ARBA" id="ARBA00004191"/>
    </source>
</evidence>
<reference evidence="14 15" key="1">
    <citation type="submission" date="2024-01" db="EMBL/GenBank/DDBJ databases">
        <title>The genomes of 5 underutilized Papilionoideae crops provide insights into root nodulation and disease resistanc.</title>
        <authorList>
            <person name="Yuan L."/>
        </authorList>
    </citation>
    <scope>NUCLEOTIDE SEQUENCE [LARGE SCALE GENOMIC DNA]</scope>
    <source>
        <strain evidence="14">ZHUSHIDOU_FW_LH</strain>
        <tissue evidence="14">Leaf</tissue>
    </source>
</reference>
<evidence type="ECO:0000313" key="15">
    <source>
        <dbReference type="Proteomes" id="UP001372338"/>
    </source>
</evidence>
<evidence type="ECO:0000256" key="11">
    <source>
        <dbReference type="PROSITE-ProRule" id="PRU10040"/>
    </source>
</evidence>
<dbReference type="InterPro" id="IPR011050">
    <property type="entry name" value="Pectin_lyase_fold/virulence"/>
</dbReference>
<keyword evidence="9 12" id="KW-0063">Aspartyl esterase</keyword>
<dbReference type="EMBL" id="JAYWIO010000003">
    <property type="protein sequence ID" value="KAK7275058.1"/>
    <property type="molecule type" value="Genomic_DNA"/>
</dbReference>
<organism evidence="14 15">
    <name type="scientific">Crotalaria pallida</name>
    <name type="common">Smooth rattlebox</name>
    <name type="synonym">Crotalaria striata</name>
    <dbReference type="NCBI Taxonomy" id="3830"/>
    <lineage>
        <taxon>Eukaryota</taxon>
        <taxon>Viridiplantae</taxon>
        <taxon>Streptophyta</taxon>
        <taxon>Embryophyta</taxon>
        <taxon>Tracheophyta</taxon>
        <taxon>Spermatophyta</taxon>
        <taxon>Magnoliopsida</taxon>
        <taxon>eudicotyledons</taxon>
        <taxon>Gunneridae</taxon>
        <taxon>Pentapetalae</taxon>
        <taxon>rosids</taxon>
        <taxon>fabids</taxon>
        <taxon>Fabales</taxon>
        <taxon>Fabaceae</taxon>
        <taxon>Papilionoideae</taxon>
        <taxon>50 kb inversion clade</taxon>
        <taxon>genistoids sensu lato</taxon>
        <taxon>core genistoids</taxon>
        <taxon>Crotalarieae</taxon>
        <taxon>Crotalaria</taxon>
    </lineage>
</organism>
<dbReference type="Pfam" id="PF01095">
    <property type="entry name" value="Pectinesterase"/>
    <property type="match status" value="1"/>
</dbReference>
<feature type="signal peptide" evidence="12">
    <location>
        <begin position="1"/>
        <end position="28"/>
    </location>
</feature>
<evidence type="ECO:0000256" key="8">
    <source>
        <dbReference type="ARBA" id="ARBA00022801"/>
    </source>
</evidence>
<evidence type="ECO:0000259" key="13">
    <source>
        <dbReference type="Pfam" id="PF01095"/>
    </source>
</evidence>
<dbReference type="InterPro" id="IPR012334">
    <property type="entry name" value="Pectin_lyas_fold"/>
</dbReference>
<dbReference type="FunFam" id="2.160.20.10:FF:000008">
    <property type="entry name" value="Pectinesterase"/>
    <property type="match status" value="1"/>
</dbReference>
<comment type="pathway">
    <text evidence="2 12">Glycan metabolism; pectin degradation; 2-dehydro-3-deoxy-D-gluconate from pectin: step 1/5.</text>
</comment>
<name>A0AAN9FN77_CROPI</name>
<evidence type="ECO:0000256" key="10">
    <source>
        <dbReference type="ARBA" id="ARBA00047928"/>
    </source>
</evidence>
<dbReference type="Gene3D" id="2.160.20.10">
    <property type="entry name" value="Single-stranded right-handed beta-helix, Pectin lyase-like"/>
    <property type="match status" value="1"/>
</dbReference>
<accession>A0AAN9FN77</accession>
<dbReference type="GO" id="GO:0030599">
    <property type="term" value="F:pectinesterase activity"/>
    <property type="evidence" value="ECO:0007669"/>
    <property type="project" value="UniProtKB-UniRule"/>
</dbReference>
<keyword evidence="15" id="KW-1185">Reference proteome</keyword>
<dbReference type="PROSITE" id="PS00503">
    <property type="entry name" value="PECTINESTERASE_2"/>
    <property type="match status" value="1"/>
</dbReference>
<dbReference type="PANTHER" id="PTHR31321">
    <property type="entry name" value="ACYL-COA THIOESTER HYDROLASE YBHC-RELATED"/>
    <property type="match status" value="1"/>
</dbReference>
<protein>
    <recommendedName>
        <fullName evidence="4 12">Pectinesterase</fullName>
        <ecNumber evidence="4 12">3.1.1.11</ecNumber>
    </recommendedName>
</protein>
<evidence type="ECO:0000256" key="3">
    <source>
        <dbReference type="ARBA" id="ARBA00008891"/>
    </source>
</evidence>
<keyword evidence="8 12" id="KW-0378">Hydrolase</keyword>
<dbReference type="GO" id="GO:0042545">
    <property type="term" value="P:cell wall modification"/>
    <property type="evidence" value="ECO:0007669"/>
    <property type="project" value="UniProtKB-UniRule"/>
</dbReference>
<dbReference type="AlphaFoldDB" id="A0AAN9FN77"/>
<dbReference type="EC" id="3.1.1.11" evidence="4 12"/>
<dbReference type="SUPFAM" id="SSF51126">
    <property type="entry name" value="Pectin lyase-like"/>
    <property type="match status" value="1"/>
</dbReference>
<evidence type="ECO:0000256" key="6">
    <source>
        <dbReference type="ARBA" id="ARBA00022525"/>
    </source>
</evidence>
<dbReference type="Proteomes" id="UP001372338">
    <property type="component" value="Unassembled WGS sequence"/>
</dbReference>
<evidence type="ECO:0000256" key="4">
    <source>
        <dbReference type="ARBA" id="ARBA00013229"/>
    </source>
</evidence>
<gene>
    <name evidence="14" type="ORF">RIF29_16165</name>
</gene>
<evidence type="ECO:0000256" key="9">
    <source>
        <dbReference type="ARBA" id="ARBA00023085"/>
    </source>
</evidence>
<evidence type="ECO:0000256" key="7">
    <source>
        <dbReference type="ARBA" id="ARBA00022729"/>
    </source>
</evidence>
<comment type="subcellular location">
    <subcellularLocation>
        <location evidence="1">Secreted</location>
        <location evidence="1">Cell wall</location>
    </subcellularLocation>
</comment>
<dbReference type="GO" id="GO:0045490">
    <property type="term" value="P:pectin catabolic process"/>
    <property type="evidence" value="ECO:0007669"/>
    <property type="project" value="UniProtKB-UniRule"/>
</dbReference>
<evidence type="ECO:0000256" key="12">
    <source>
        <dbReference type="RuleBase" id="RU000589"/>
    </source>
</evidence>
<comment type="similarity">
    <text evidence="3">Belongs to the pectinesterase family.</text>
</comment>
<evidence type="ECO:0000256" key="2">
    <source>
        <dbReference type="ARBA" id="ARBA00005184"/>
    </source>
</evidence>
<dbReference type="InterPro" id="IPR000070">
    <property type="entry name" value="Pectinesterase_cat"/>
</dbReference>
<keyword evidence="6" id="KW-0964">Secreted</keyword>
<evidence type="ECO:0000256" key="5">
    <source>
        <dbReference type="ARBA" id="ARBA00022512"/>
    </source>
</evidence>
<keyword evidence="7 12" id="KW-0732">Signal</keyword>
<dbReference type="InterPro" id="IPR033131">
    <property type="entry name" value="Pectinesterase_Asp_AS"/>
</dbReference>
<feature type="active site" evidence="11">
    <location>
        <position position="226"/>
    </location>
</feature>
<dbReference type="PANTHER" id="PTHR31321:SF87">
    <property type="entry name" value="PECTINESTERASE 63-RELATED"/>
    <property type="match status" value="1"/>
</dbReference>
<proteinExistence type="inferred from homology"/>
<comment type="caution">
    <text evidence="14">The sequence shown here is derived from an EMBL/GenBank/DDBJ whole genome shotgun (WGS) entry which is preliminary data.</text>
</comment>
<feature type="chain" id="PRO_5042671727" description="Pectinesterase" evidence="12">
    <location>
        <begin position="29"/>
        <end position="372"/>
    </location>
</feature>
<feature type="domain" description="Pectinesterase catalytic" evidence="13">
    <location>
        <begin position="74"/>
        <end position="359"/>
    </location>
</feature>